<reference evidence="2 3" key="1">
    <citation type="submission" date="2022-05" db="EMBL/GenBank/DDBJ databases">
        <authorList>
            <person name="Park J.-S."/>
        </authorList>
    </citation>
    <scope>NUCLEOTIDE SEQUENCE [LARGE SCALE GENOMIC DNA]</scope>
    <source>
        <strain evidence="2 3">2012CJ34-2</strain>
    </source>
</reference>
<dbReference type="Proteomes" id="UP001203338">
    <property type="component" value="Unassembled WGS sequence"/>
</dbReference>
<feature type="domain" description="Tc1-like transposase DDE" evidence="1">
    <location>
        <begin position="40"/>
        <end position="159"/>
    </location>
</feature>
<accession>A0ABT0PLL5</accession>
<feature type="non-terminal residue" evidence="2">
    <location>
        <position position="159"/>
    </location>
</feature>
<dbReference type="InterPro" id="IPR036397">
    <property type="entry name" value="RNaseH_sf"/>
</dbReference>
<protein>
    <submittedName>
        <fullName evidence="2">Transposase</fullName>
    </submittedName>
</protein>
<sequence>MVYKRVRKSCQHKRDQVAFERCHQTLKNAQNAERKGLINLFYFDESGFSQQPCVPYAWQPKGEQLRIPSVNSQRINVLGFMNRDNDLFYYPVCGSVTGDEVIRVFEDFAEQIQDPKYSTGDRYTLVVVDNASIHTCKKFREQLDDWMIEKRLIVCYLPT</sequence>
<proteinExistence type="predicted"/>
<evidence type="ECO:0000313" key="3">
    <source>
        <dbReference type="Proteomes" id="UP001203338"/>
    </source>
</evidence>
<dbReference type="EMBL" id="JAMFLX010000096">
    <property type="protein sequence ID" value="MCL6272284.1"/>
    <property type="molecule type" value="Genomic_DNA"/>
</dbReference>
<name>A0ABT0PLL5_9GAMM</name>
<comment type="caution">
    <text evidence="2">The sequence shown here is derived from an EMBL/GenBank/DDBJ whole genome shotgun (WGS) entry which is preliminary data.</text>
</comment>
<dbReference type="Pfam" id="PF13358">
    <property type="entry name" value="DDE_3"/>
    <property type="match status" value="1"/>
</dbReference>
<evidence type="ECO:0000259" key="1">
    <source>
        <dbReference type="Pfam" id="PF13358"/>
    </source>
</evidence>
<keyword evidence="3" id="KW-1185">Reference proteome</keyword>
<organism evidence="2 3">
    <name type="scientific">Parendozoicomonas callyspongiae</name>
    <dbReference type="NCBI Taxonomy" id="2942213"/>
    <lineage>
        <taxon>Bacteria</taxon>
        <taxon>Pseudomonadati</taxon>
        <taxon>Pseudomonadota</taxon>
        <taxon>Gammaproteobacteria</taxon>
        <taxon>Oceanospirillales</taxon>
        <taxon>Endozoicomonadaceae</taxon>
        <taxon>Parendozoicomonas</taxon>
    </lineage>
</organism>
<evidence type="ECO:0000313" key="2">
    <source>
        <dbReference type="EMBL" id="MCL6272284.1"/>
    </source>
</evidence>
<gene>
    <name evidence="2" type="ORF">M3P05_20420</name>
</gene>
<dbReference type="InterPro" id="IPR038717">
    <property type="entry name" value="Tc1-like_DDE_dom"/>
</dbReference>
<dbReference type="Gene3D" id="3.30.420.10">
    <property type="entry name" value="Ribonuclease H-like superfamily/Ribonuclease H"/>
    <property type="match status" value="1"/>
</dbReference>